<dbReference type="AlphaFoldDB" id="A0A4V2UNW5"/>
<keyword evidence="3 4" id="KW-0408">Iron</keyword>
<evidence type="ECO:0000256" key="2">
    <source>
        <dbReference type="ARBA" id="ARBA00022723"/>
    </source>
</evidence>
<evidence type="ECO:0000313" key="7">
    <source>
        <dbReference type="EMBL" id="TCS63641.1"/>
    </source>
</evidence>
<dbReference type="InterPro" id="IPR009056">
    <property type="entry name" value="Cyt_c-like_dom"/>
</dbReference>
<proteinExistence type="predicted"/>
<reference evidence="7 8" key="1">
    <citation type="submission" date="2019-03" db="EMBL/GenBank/DDBJ databases">
        <title>Genomic Encyclopedia of Type Strains, Phase IV (KMG-IV): sequencing the most valuable type-strain genomes for metagenomic binning, comparative biology and taxonomic classification.</title>
        <authorList>
            <person name="Goeker M."/>
        </authorList>
    </citation>
    <scope>NUCLEOTIDE SEQUENCE [LARGE SCALE GENOMIC DNA]</scope>
    <source>
        <strain evidence="7 8">DSM 101688</strain>
    </source>
</reference>
<dbReference type="EMBL" id="SLZW01000003">
    <property type="protein sequence ID" value="TCS63641.1"/>
    <property type="molecule type" value="Genomic_DNA"/>
</dbReference>
<dbReference type="GO" id="GO:0046872">
    <property type="term" value="F:metal ion binding"/>
    <property type="evidence" value="ECO:0007669"/>
    <property type="project" value="UniProtKB-KW"/>
</dbReference>
<evidence type="ECO:0000313" key="8">
    <source>
        <dbReference type="Proteomes" id="UP000295304"/>
    </source>
</evidence>
<dbReference type="Gene3D" id="1.10.760.10">
    <property type="entry name" value="Cytochrome c-like domain"/>
    <property type="match status" value="1"/>
</dbReference>
<feature type="signal peptide" evidence="5">
    <location>
        <begin position="1"/>
        <end position="27"/>
    </location>
</feature>
<dbReference type="OrthoDB" id="5295318at2"/>
<sequence length="144" mass="15488">MKKTASVFVALGLGVFAIASTAQTAHADPARDAILAKLAAQAKAENPNFSAFSVERGKTLFSTKFTTGKPDTPSCSTCHTMDPRAQGKTRAGKVIEPMAVSRTPARFTKPKKVAKWFRRNCKSVIGRACTATEKGDYITFMNSL</sequence>
<dbReference type="Pfam" id="PF09086">
    <property type="entry name" value="DUF1924"/>
    <property type="match status" value="1"/>
</dbReference>
<dbReference type="GO" id="GO:0009055">
    <property type="term" value="F:electron transfer activity"/>
    <property type="evidence" value="ECO:0007669"/>
    <property type="project" value="InterPro"/>
</dbReference>
<dbReference type="Proteomes" id="UP000295304">
    <property type="component" value="Unassembled WGS sequence"/>
</dbReference>
<feature type="chain" id="PRO_5020231172" evidence="5">
    <location>
        <begin position="28"/>
        <end position="144"/>
    </location>
</feature>
<feature type="domain" description="Cytochrome c" evidence="6">
    <location>
        <begin position="52"/>
        <end position="144"/>
    </location>
</feature>
<evidence type="ECO:0000256" key="3">
    <source>
        <dbReference type="ARBA" id="ARBA00023004"/>
    </source>
</evidence>
<evidence type="ECO:0000259" key="6">
    <source>
        <dbReference type="PROSITE" id="PS51007"/>
    </source>
</evidence>
<dbReference type="RefSeq" id="WP_132938603.1">
    <property type="nucleotide sequence ID" value="NZ_CP119676.1"/>
</dbReference>
<evidence type="ECO:0000256" key="4">
    <source>
        <dbReference type="PROSITE-ProRule" id="PRU00433"/>
    </source>
</evidence>
<protein>
    <submittedName>
        <fullName evidence="7">Uncharacterized protein DUF1924</fullName>
    </submittedName>
</protein>
<dbReference type="SUPFAM" id="SSF46626">
    <property type="entry name" value="Cytochrome c"/>
    <property type="match status" value="1"/>
</dbReference>
<organism evidence="7 8">
    <name type="scientific">Varunaivibrio sulfuroxidans</name>
    <dbReference type="NCBI Taxonomy" id="1773489"/>
    <lineage>
        <taxon>Bacteria</taxon>
        <taxon>Pseudomonadati</taxon>
        <taxon>Pseudomonadota</taxon>
        <taxon>Alphaproteobacteria</taxon>
        <taxon>Rhodospirillales</taxon>
        <taxon>Magnetovibrionaceae</taxon>
        <taxon>Varunaivibrio</taxon>
    </lineage>
</organism>
<comment type="caution">
    <text evidence="7">The sequence shown here is derived from an EMBL/GenBank/DDBJ whole genome shotgun (WGS) entry which is preliminary data.</text>
</comment>
<gene>
    <name evidence="7" type="ORF">EDD55_103264</name>
</gene>
<accession>A0A4V2UNW5</accession>
<keyword evidence="8" id="KW-1185">Reference proteome</keyword>
<keyword evidence="2 4" id="KW-0479">Metal-binding</keyword>
<dbReference type="InterPro" id="IPR036909">
    <property type="entry name" value="Cyt_c-like_dom_sf"/>
</dbReference>
<dbReference type="InterPro" id="IPR015170">
    <property type="entry name" value="DUF1924_SHP"/>
</dbReference>
<evidence type="ECO:0000256" key="1">
    <source>
        <dbReference type="ARBA" id="ARBA00022617"/>
    </source>
</evidence>
<keyword evidence="1 4" id="KW-0349">Heme</keyword>
<keyword evidence="5" id="KW-0732">Signal</keyword>
<dbReference type="PROSITE" id="PS51007">
    <property type="entry name" value="CYTC"/>
    <property type="match status" value="1"/>
</dbReference>
<name>A0A4V2UNW5_9PROT</name>
<evidence type="ECO:0000256" key="5">
    <source>
        <dbReference type="SAM" id="SignalP"/>
    </source>
</evidence>
<dbReference type="GO" id="GO:0020037">
    <property type="term" value="F:heme binding"/>
    <property type="evidence" value="ECO:0007669"/>
    <property type="project" value="InterPro"/>
</dbReference>